<evidence type="ECO:0008006" key="3">
    <source>
        <dbReference type="Google" id="ProtNLM"/>
    </source>
</evidence>
<accession>A0A803NAB5</accession>
<dbReference type="Gramene" id="AUR62042914-RA">
    <property type="protein sequence ID" value="AUR62042914-RA:cds"/>
    <property type="gene ID" value="AUR62042914"/>
</dbReference>
<proteinExistence type="predicted"/>
<protein>
    <recommendedName>
        <fullName evidence="3">Transposase</fullName>
    </recommendedName>
</protein>
<dbReference type="EnsemblPlants" id="AUR62042914-RA">
    <property type="protein sequence ID" value="AUR62042914-RA:cds"/>
    <property type="gene ID" value="AUR62042914"/>
</dbReference>
<dbReference type="PANTHER" id="PTHR33144">
    <property type="entry name" value="OS10G0409366 PROTEIN-RELATED"/>
    <property type="match status" value="1"/>
</dbReference>
<name>A0A803NAB5_CHEQI</name>
<keyword evidence="2" id="KW-1185">Reference proteome</keyword>
<sequence length="167" mass="19396">MESHCPVGEKDWHAIDKHFKGKIIKDIRDRFVIPPGAEYDNQALKNAKKCWKQFKYSLKLIYYKPLEKKLDDIYNNVQHGIASSNWDKLTMSACSKKARASQNQIHTSGSKSFANQQADYDDVKAKVELLRMMHPKISEKELEDEAFQKTMYRDEVPDRPVGYGLEV</sequence>
<dbReference type="AlphaFoldDB" id="A0A803NAB5"/>
<reference evidence="1" key="2">
    <citation type="submission" date="2021-03" db="UniProtKB">
        <authorList>
            <consortium name="EnsemblPlants"/>
        </authorList>
    </citation>
    <scope>IDENTIFICATION</scope>
</reference>
<dbReference type="Proteomes" id="UP000596660">
    <property type="component" value="Unplaced"/>
</dbReference>
<evidence type="ECO:0000313" key="2">
    <source>
        <dbReference type="Proteomes" id="UP000596660"/>
    </source>
</evidence>
<organism evidence="1 2">
    <name type="scientific">Chenopodium quinoa</name>
    <name type="common">Quinoa</name>
    <dbReference type="NCBI Taxonomy" id="63459"/>
    <lineage>
        <taxon>Eukaryota</taxon>
        <taxon>Viridiplantae</taxon>
        <taxon>Streptophyta</taxon>
        <taxon>Embryophyta</taxon>
        <taxon>Tracheophyta</taxon>
        <taxon>Spermatophyta</taxon>
        <taxon>Magnoliopsida</taxon>
        <taxon>eudicotyledons</taxon>
        <taxon>Gunneridae</taxon>
        <taxon>Pentapetalae</taxon>
        <taxon>Caryophyllales</taxon>
        <taxon>Chenopodiaceae</taxon>
        <taxon>Chenopodioideae</taxon>
        <taxon>Atripliceae</taxon>
        <taxon>Chenopodium</taxon>
    </lineage>
</organism>
<dbReference type="PANTHER" id="PTHR33144:SF50">
    <property type="entry name" value="OS03G0714750 PROTEIN"/>
    <property type="match status" value="1"/>
</dbReference>
<reference evidence="1" key="1">
    <citation type="journal article" date="2017" name="Nature">
        <title>The genome of Chenopodium quinoa.</title>
        <authorList>
            <person name="Jarvis D.E."/>
            <person name="Ho Y.S."/>
            <person name="Lightfoot D.J."/>
            <person name="Schmoeckel S.M."/>
            <person name="Li B."/>
            <person name="Borm T.J.A."/>
            <person name="Ohyanagi H."/>
            <person name="Mineta K."/>
            <person name="Michell C.T."/>
            <person name="Saber N."/>
            <person name="Kharbatia N.M."/>
            <person name="Rupper R.R."/>
            <person name="Sharp A.R."/>
            <person name="Dally N."/>
            <person name="Boughton B.A."/>
            <person name="Woo Y.H."/>
            <person name="Gao G."/>
            <person name="Schijlen E.G.W.M."/>
            <person name="Guo X."/>
            <person name="Momin A.A."/>
            <person name="Negrao S."/>
            <person name="Al-Babili S."/>
            <person name="Gehring C."/>
            <person name="Roessner U."/>
            <person name="Jung C."/>
            <person name="Murphy K."/>
            <person name="Arold S.T."/>
            <person name="Gojobori T."/>
            <person name="van der Linden C.G."/>
            <person name="van Loo E.N."/>
            <person name="Jellen E.N."/>
            <person name="Maughan P.J."/>
            <person name="Tester M."/>
        </authorList>
    </citation>
    <scope>NUCLEOTIDE SEQUENCE [LARGE SCALE GENOMIC DNA]</scope>
    <source>
        <strain evidence="1">cv. PI 614886</strain>
    </source>
</reference>
<evidence type="ECO:0000313" key="1">
    <source>
        <dbReference type="EnsemblPlants" id="AUR62042914-RA:cds"/>
    </source>
</evidence>